<evidence type="ECO:0000313" key="3">
    <source>
        <dbReference type="Proteomes" id="UP001187192"/>
    </source>
</evidence>
<name>A0AA88DSG8_FICCA</name>
<evidence type="ECO:0000256" key="1">
    <source>
        <dbReference type="SAM" id="MobiDB-lite"/>
    </source>
</evidence>
<feature type="region of interest" description="Disordered" evidence="1">
    <location>
        <begin position="70"/>
        <end position="89"/>
    </location>
</feature>
<sequence length="89" mass="9886">MARKAGKLAIGVGGPGGGRAGDWRWVTREVSELAIGGGWPVRPARLVEGGLLGRWARYWLWVARDRRCRAQEPGPVDGEDGDRYETERR</sequence>
<evidence type="ECO:0000313" key="2">
    <source>
        <dbReference type="EMBL" id="GMN60932.1"/>
    </source>
</evidence>
<protein>
    <submittedName>
        <fullName evidence="2">Uncharacterized protein</fullName>
    </submittedName>
</protein>
<reference evidence="2" key="1">
    <citation type="submission" date="2023-07" db="EMBL/GenBank/DDBJ databases">
        <title>draft genome sequence of fig (Ficus carica).</title>
        <authorList>
            <person name="Takahashi T."/>
            <person name="Nishimura K."/>
        </authorList>
    </citation>
    <scope>NUCLEOTIDE SEQUENCE</scope>
</reference>
<dbReference type="Proteomes" id="UP001187192">
    <property type="component" value="Unassembled WGS sequence"/>
</dbReference>
<comment type="caution">
    <text evidence="2">The sequence shown here is derived from an EMBL/GenBank/DDBJ whole genome shotgun (WGS) entry which is preliminary data.</text>
</comment>
<proteinExistence type="predicted"/>
<gene>
    <name evidence="2" type="ORF">TIFTF001_030011</name>
</gene>
<accession>A0AA88DSG8</accession>
<keyword evidence="3" id="KW-1185">Reference proteome</keyword>
<dbReference type="AlphaFoldDB" id="A0AA88DSG8"/>
<organism evidence="2 3">
    <name type="scientific">Ficus carica</name>
    <name type="common">Common fig</name>
    <dbReference type="NCBI Taxonomy" id="3494"/>
    <lineage>
        <taxon>Eukaryota</taxon>
        <taxon>Viridiplantae</taxon>
        <taxon>Streptophyta</taxon>
        <taxon>Embryophyta</taxon>
        <taxon>Tracheophyta</taxon>
        <taxon>Spermatophyta</taxon>
        <taxon>Magnoliopsida</taxon>
        <taxon>eudicotyledons</taxon>
        <taxon>Gunneridae</taxon>
        <taxon>Pentapetalae</taxon>
        <taxon>rosids</taxon>
        <taxon>fabids</taxon>
        <taxon>Rosales</taxon>
        <taxon>Moraceae</taxon>
        <taxon>Ficeae</taxon>
        <taxon>Ficus</taxon>
    </lineage>
</organism>
<dbReference type="EMBL" id="BTGU01000104">
    <property type="protein sequence ID" value="GMN60932.1"/>
    <property type="molecule type" value="Genomic_DNA"/>
</dbReference>